<evidence type="ECO:0000259" key="4">
    <source>
        <dbReference type="Pfam" id="PF00135"/>
    </source>
</evidence>
<keyword evidence="2" id="KW-0378">Hydrolase</keyword>
<feature type="chain" id="PRO_5036453537" description="Carboxylesterase type B domain-containing protein" evidence="3">
    <location>
        <begin position="35"/>
        <end position="768"/>
    </location>
</feature>
<evidence type="ECO:0000256" key="1">
    <source>
        <dbReference type="ARBA" id="ARBA00005964"/>
    </source>
</evidence>
<dbReference type="InterPro" id="IPR050309">
    <property type="entry name" value="Type-B_Carboxylest/Lipase"/>
</dbReference>
<dbReference type="Gene3D" id="3.40.50.1820">
    <property type="entry name" value="alpha/beta hydrolase"/>
    <property type="match status" value="1"/>
</dbReference>
<sequence length="768" mass="81558">MIVSLGRDWTLGAAGTALLTCLATLLSAPSAASAADPLRILPPTSLDWTQFRSQSPSASYLLLTGTYTSPTQASNACADLNEKLADVTDGVQDDNLRRHLAFLVYEGVFPANRSGDSNDRRTDSTAQMLWASRSNLFILSSNSDGTGATLKSAPQSSFRSGTLNLPALCTNSAPWHTVNSTDTSHTWRVSVSEGSGDSKTTYTGYRDLLGFRFGAIPYAEPPARFEHSVPLISDQSVHAQLDDSFSALGTTRDQQCPQTSGTTYDYSEDGCLLLNIATGWLPNAEGTGTKPPLRPILFWIHGGGLTSGAGIDGTFDGTGLSARNDIVVITPNYRLGTLGWLAVSDNTSPGLVGNFGLGDIISALKWVRAHAATFGGDPDRVSIVGQSAGAQIVQLLLQCKAAEGLFESAAVMSGRPWDQANRRLTRVEAEKPSSAGGANGLAVLDSLGCSPSQVRRQAKTRSSRRSSSDPILDCLRRLPTAKFLTSSVFSKPVRDGFLVKSATIDLSTPYSAVGHVNRVPLLLGTMRDELGSLGAVPAVGTSLGDALSQAGIQDPQKTAVVDNKNGAFPRSQSGRDAVQNLTVTVETEITSIKRCGHDSALKLINDNNVFPIVHAYEFSSRAWQIPNFDPNAACAPNNDDELHSGHYFLCHSGDMMAVFGSAGFMYDLSPRDGNDLDWIRSISDAWAAFARSGGRRTVMEDGYAGVRGYGDSRRRMIGWQSLGQSEGQVALLGAGGVEGVRTLGGGSVGRRCSTLGLGINYIRSEQDA</sequence>
<comment type="caution">
    <text evidence="5">The sequence shown here is derived from an EMBL/GenBank/DDBJ whole genome shotgun (WGS) entry which is preliminary data.</text>
</comment>
<dbReference type="SUPFAM" id="SSF53474">
    <property type="entry name" value="alpha/beta-Hydrolases"/>
    <property type="match status" value="1"/>
</dbReference>
<dbReference type="PANTHER" id="PTHR11559">
    <property type="entry name" value="CARBOXYLESTERASE"/>
    <property type="match status" value="1"/>
</dbReference>
<feature type="signal peptide" evidence="3">
    <location>
        <begin position="1"/>
        <end position="34"/>
    </location>
</feature>
<name>A0A8X7MJJ3_9BASI</name>
<evidence type="ECO:0000256" key="3">
    <source>
        <dbReference type="SAM" id="SignalP"/>
    </source>
</evidence>
<dbReference type="EMBL" id="LWDE02002044">
    <property type="protein sequence ID" value="KAE8238578.1"/>
    <property type="molecule type" value="Genomic_DNA"/>
</dbReference>
<protein>
    <recommendedName>
        <fullName evidence="4">Carboxylesterase type B domain-containing protein</fullName>
    </recommendedName>
</protein>
<reference evidence="5" key="2">
    <citation type="journal article" date="2019" name="IMA Fungus">
        <title>Genome sequencing and comparison of five Tilletia species to identify candidate genes for the detection of regulated species infecting wheat.</title>
        <authorList>
            <person name="Nguyen H.D.T."/>
            <person name="Sultana T."/>
            <person name="Kesanakurti P."/>
            <person name="Hambleton S."/>
        </authorList>
    </citation>
    <scope>NUCLEOTIDE SEQUENCE</scope>
    <source>
        <strain evidence="5">DAOMC 236426</strain>
    </source>
</reference>
<gene>
    <name evidence="5" type="ORF">A4X06_0g8706</name>
</gene>
<evidence type="ECO:0000313" key="6">
    <source>
        <dbReference type="Proteomes" id="UP000077684"/>
    </source>
</evidence>
<dbReference type="AlphaFoldDB" id="A0A8X7MJJ3"/>
<dbReference type="Proteomes" id="UP000077684">
    <property type="component" value="Unassembled WGS sequence"/>
</dbReference>
<dbReference type="InterPro" id="IPR029058">
    <property type="entry name" value="AB_hydrolase_fold"/>
</dbReference>
<proteinExistence type="inferred from homology"/>
<accession>A0A8X7MJJ3</accession>
<dbReference type="Pfam" id="PF00135">
    <property type="entry name" value="COesterase"/>
    <property type="match status" value="1"/>
</dbReference>
<feature type="domain" description="Carboxylesterase type B" evidence="4">
    <location>
        <begin position="213"/>
        <end position="722"/>
    </location>
</feature>
<dbReference type="InterPro" id="IPR002018">
    <property type="entry name" value="CarbesteraseB"/>
</dbReference>
<keyword evidence="3" id="KW-0732">Signal</keyword>
<evidence type="ECO:0000313" key="5">
    <source>
        <dbReference type="EMBL" id="KAE8238578.1"/>
    </source>
</evidence>
<comment type="similarity">
    <text evidence="1">Belongs to the type-B carboxylesterase/lipase family.</text>
</comment>
<evidence type="ECO:0000256" key="2">
    <source>
        <dbReference type="ARBA" id="ARBA00022801"/>
    </source>
</evidence>
<dbReference type="PROSITE" id="PS00122">
    <property type="entry name" value="CARBOXYLESTERASE_B_1"/>
    <property type="match status" value="1"/>
</dbReference>
<keyword evidence="6" id="KW-1185">Reference proteome</keyword>
<reference evidence="5" key="1">
    <citation type="submission" date="2016-04" db="EMBL/GenBank/DDBJ databases">
        <authorList>
            <person name="Nguyen H.D."/>
            <person name="Samba Siva P."/>
            <person name="Cullis J."/>
            <person name="Levesque C.A."/>
            <person name="Hambleton S."/>
        </authorList>
    </citation>
    <scope>NUCLEOTIDE SEQUENCE</scope>
    <source>
        <strain evidence="5">DAOMC 236426</strain>
    </source>
</reference>
<dbReference type="GO" id="GO:0016787">
    <property type="term" value="F:hydrolase activity"/>
    <property type="evidence" value="ECO:0007669"/>
    <property type="project" value="UniProtKB-KW"/>
</dbReference>
<organism evidence="5 6">
    <name type="scientific">Tilletia controversa</name>
    <name type="common">dwarf bunt fungus</name>
    <dbReference type="NCBI Taxonomy" id="13291"/>
    <lineage>
        <taxon>Eukaryota</taxon>
        <taxon>Fungi</taxon>
        <taxon>Dikarya</taxon>
        <taxon>Basidiomycota</taxon>
        <taxon>Ustilaginomycotina</taxon>
        <taxon>Exobasidiomycetes</taxon>
        <taxon>Tilletiales</taxon>
        <taxon>Tilletiaceae</taxon>
        <taxon>Tilletia</taxon>
    </lineage>
</organism>
<dbReference type="InterPro" id="IPR019826">
    <property type="entry name" value="Carboxylesterase_B_AS"/>
</dbReference>